<dbReference type="InterPro" id="IPR036457">
    <property type="entry name" value="PPM-type-like_dom_sf"/>
</dbReference>
<protein>
    <submittedName>
        <fullName evidence="2">Protein phosphatase 2C domain-containing protein</fullName>
    </submittedName>
</protein>
<dbReference type="InterPro" id="IPR001932">
    <property type="entry name" value="PPM-type_phosphatase-like_dom"/>
</dbReference>
<evidence type="ECO:0000259" key="1">
    <source>
        <dbReference type="Pfam" id="PF13672"/>
    </source>
</evidence>
<name>A0ABS3WGZ6_9BACL</name>
<evidence type="ECO:0000313" key="3">
    <source>
        <dbReference type="Proteomes" id="UP000670947"/>
    </source>
</evidence>
<dbReference type="SUPFAM" id="SSF81606">
    <property type="entry name" value="PP2C-like"/>
    <property type="match status" value="1"/>
</dbReference>
<dbReference type="Proteomes" id="UP000670947">
    <property type="component" value="Unassembled WGS sequence"/>
</dbReference>
<proteinExistence type="predicted"/>
<dbReference type="EMBL" id="JAGGDJ010000036">
    <property type="protein sequence ID" value="MBO7747591.1"/>
    <property type="molecule type" value="Genomic_DNA"/>
</dbReference>
<accession>A0ABS3WGZ6</accession>
<sequence length="283" mass="30655">MRITVETIQGVGTWNEDAVVREERLGLFGVLDGATSLAPYRGPGGETGGYLAARHAAEACRSDELAGASLDELLTFANARLRTAMAEAGISPDVPEALWSACAAFVRVGPTWIEYAQLGDCMIAVYYEDGTIRILTHDQLAHVDDRTKAVWLQGVQAGLRTKAELWDHTKGQIIAGRALANRRGGYGSLNGDPACADFVETGRISTSNVAALLLFTDGLYMPKPPGESDKDSAIEIAALVREKGLRPYMEWVAELEETDPDCTRFPRVKKSDDKTAIWLSLAP</sequence>
<comment type="caution">
    <text evidence="2">The sequence shown here is derived from an EMBL/GenBank/DDBJ whole genome shotgun (WGS) entry which is preliminary data.</text>
</comment>
<keyword evidence="3" id="KW-1185">Reference proteome</keyword>
<reference evidence="2 3" key="1">
    <citation type="submission" date="2021-03" db="EMBL/GenBank/DDBJ databases">
        <title>Paenibacillus artemisicola MWE-103 whole genome sequence.</title>
        <authorList>
            <person name="Ham Y.J."/>
        </authorList>
    </citation>
    <scope>NUCLEOTIDE SEQUENCE [LARGE SCALE GENOMIC DNA]</scope>
    <source>
        <strain evidence="2 3">MWE-103</strain>
    </source>
</reference>
<dbReference type="Gene3D" id="3.60.40.10">
    <property type="entry name" value="PPM-type phosphatase domain"/>
    <property type="match status" value="1"/>
</dbReference>
<feature type="domain" description="PPM-type phosphatase" evidence="1">
    <location>
        <begin position="12"/>
        <end position="250"/>
    </location>
</feature>
<dbReference type="Pfam" id="PF13672">
    <property type="entry name" value="PP2C_2"/>
    <property type="match status" value="1"/>
</dbReference>
<organism evidence="2 3">
    <name type="scientific">Paenibacillus artemisiicola</name>
    <dbReference type="NCBI Taxonomy" id="1172618"/>
    <lineage>
        <taxon>Bacteria</taxon>
        <taxon>Bacillati</taxon>
        <taxon>Bacillota</taxon>
        <taxon>Bacilli</taxon>
        <taxon>Bacillales</taxon>
        <taxon>Paenibacillaceae</taxon>
        <taxon>Paenibacillus</taxon>
    </lineage>
</organism>
<gene>
    <name evidence="2" type="ORF">I8J29_25720</name>
</gene>
<evidence type="ECO:0000313" key="2">
    <source>
        <dbReference type="EMBL" id="MBO7747591.1"/>
    </source>
</evidence>
<dbReference type="RefSeq" id="WP_208850239.1">
    <property type="nucleotide sequence ID" value="NZ_JAGGDJ010000036.1"/>
</dbReference>